<keyword evidence="8" id="KW-0804">Transcription</keyword>
<evidence type="ECO:0000259" key="11">
    <source>
        <dbReference type="PROSITE" id="PS01124"/>
    </source>
</evidence>
<dbReference type="InterPro" id="IPR001789">
    <property type="entry name" value="Sig_transdc_resp-reg_receiver"/>
</dbReference>
<keyword evidence="3" id="KW-0963">Cytoplasm</keyword>
<dbReference type="InterPro" id="IPR020449">
    <property type="entry name" value="Tscrpt_reg_AraC-type_HTH"/>
</dbReference>
<dbReference type="Pfam" id="PF12833">
    <property type="entry name" value="HTH_18"/>
    <property type="match status" value="1"/>
</dbReference>
<dbReference type="InterPro" id="IPR018060">
    <property type="entry name" value="HTH_AraC"/>
</dbReference>
<evidence type="ECO:0000259" key="12">
    <source>
        <dbReference type="PROSITE" id="PS50110"/>
    </source>
</evidence>
<dbReference type="SUPFAM" id="SSF46689">
    <property type="entry name" value="Homeodomain-like"/>
    <property type="match status" value="2"/>
</dbReference>
<dbReference type="PROSITE" id="PS01124">
    <property type="entry name" value="HTH_ARAC_FAMILY_2"/>
    <property type="match status" value="1"/>
</dbReference>
<evidence type="ECO:0000256" key="9">
    <source>
        <dbReference type="ARBA" id="ARBA00024867"/>
    </source>
</evidence>
<dbReference type="PROSITE" id="PS50110">
    <property type="entry name" value="RESPONSE_REGULATORY"/>
    <property type="match status" value="1"/>
</dbReference>
<protein>
    <recommendedName>
        <fullName evidence="2">Stage 0 sporulation protein A homolog</fullName>
    </recommendedName>
</protein>
<accession>A0A9D2SM86</accession>
<dbReference type="SMART" id="SM00448">
    <property type="entry name" value="REC"/>
    <property type="match status" value="1"/>
</dbReference>
<comment type="function">
    <text evidence="9">May play the central regulatory role in sporulation. It may be an element of the effector pathway responsible for the activation of sporulation genes in response to nutritional stress. Spo0A may act in concert with spo0H (a sigma factor) to control the expression of some genes that are critical to the sporulation process.</text>
</comment>
<evidence type="ECO:0000313" key="13">
    <source>
        <dbReference type="EMBL" id="HJC14399.1"/>
    </source>
</evidence>
<comment type="subcellular location">
    <subcellularLocation>
        <location evidence="1">Cytoplasm</location>
    </subcellularLocation>
</comment>
<dbReference type="Proteomes" id="UP000823849">
    <property type="component" value="Unassembled WGS sequence"/>
</dbReference>
<dbReference type="Gene3D" id="1.10.10.60">
    <property type="entry name" value="Homeodomain-like"/>
    <property type="match status" value="2"/>
</dbReference>
<dbReference type="InterPro" id="IPR011006">
    <property type="entry name" value="CheY-like_superfamily"/>
</dbReference>
<dbReference type="Pfam" id="PF00072">
    <property type="entry name" value="Response_reg"/>
    <property type="match status" value="1"/>
</dbReference>
<dbReference type="CDD" id="cd17536">
    <property type="entry name" value="REC_YesN-like"/>
    <property type="match status" value="1"/>
</dbReference>
<dbReference type="GO" id="GO:0005737">
    <property type="term" value="C:cytoplasm"/>
    <property type="evidence" value="ECO:0007669"/>
    <property type="project" value="UniProtKB-SubCell"/>
</dbReference>
<feature type="domain" description="HTH araC/xylS-type" evidence="11">
    <location>
        <begin position="416"/>
        <end position="514"/>
    </location>
</feature>
<dbReference type="EMBL" id="DWWU01000006">
    <property type="protein sequence ID" value="HJC14399.1"/>
    <property type="molecule type" value="Genomic_DNA"/>
</dbReference>
<evidence type="ECO:0000256" key="10">
    <source>
        <dbReference type="PROSITE-ProRule" id="PRU00169"/>
    </source>
</evidence>
<gene>
    <name evidence="13" type="ORF">H9705_01045</name>
</gene>
<feature type="domain" description="Response regulatory" evidence="12">
    <location>
        <begin position="3"/>
        <end position="120"/>
    </location>
</feature>
<dbReference type="GO" id="GO:0000160">
    <property type="term" value="P:phosphorelay signal transduction system"/>
    <property type="evidence" value="ECO:0007669"/>
    <property type="project" value="UniProtKB-KW"/>
</dbReference>
<comment type="caution">
    <text evidence="13">The sequence shown here is derived from an EMBL/GenBank/DDBJ whole genome shotgun (WGS) entry which is preliminary data.</text>
</comment>
<dbReference type="SMART" id="SM00342">
    <property type="entry name" value="HTH_ARAC"/>
    <property type="match status" value="1"/>
</dbReference>
<dbReference type="PANTHER" id="PTHR42713:SF3">
    <property type="entry name" value="TRANSCRIPTIONAL REGULATORY PROTEIN HPTR"/>
    <property type="match status" value="1"/>
</dbReference>
<evidence type="ECO:0000256" key="4">
    <source>
        <dbReference type="ARBA" id="ARBA00022553"/>
    </source>
</evidence>
<evidence type="ECO:0000256" key="7">
    <source>
        <dbReference type="ARBA" id="ARBA00023125"/>
    </source>
</evidence>
<dbReference type="GO" id="GO:0003700">
    <property type="term" value="F:DNA-binding transcription factor activity"/>
    <property type="evidence" value="ECO:0007669"/>
    <property type="project" value="InterPro"/>
</dbReference>
<dbReference type="GO" id="GO:0043565">
    <property type="term" value="F:sequence-specific DNA binding"/>
    <property type="evidence" value="ECO:0007669"/>
    <property type="project" value="InterPro"/>
</dbReference>
<evidence type="ECO:0000256" key="1">
    <source>
        <dbReference type="ARBA" id="ARBA00004496"/>
    </source>
</evidence>
<evidence type="ECO:0000256" key="3">
    <source>
        <dbReference type="ARBA" id="ARBA00022490"/>
    </source>
</evidence>
<proteinExistence type="predicted"/>
<evidence type="ECO:0000256" key="2">
    <source>
        <dbReference type="ARBA" id="ARBA00018672"/>
    </source>
</evidence>
<name>A0A9D2SM86_9FIRM</name>
<keyword evidence="7" id="KW-0238">DNA-binding</keyword>
<keyword evidence="5" id="KW-0902">Two-component regulatory system</keyword>
<feature type="modified residue" description="4-aspartylphosphate" evidence="10">
    <location>
        <position position="55"/>
    </location>
</feature>
<dbReference type="Gene3D" id="3.40.50.2300">
    <property type="match status" value="1"/>
</dbReference>
<dbReference type="AlphaFoldDB" id="A0A9D2SM86"/>
<sequence length="515" mass="60470">MMKVLIADDESVVLEGLKYIIDWDALGFSICSQASNGEETLKKILNLRPELVLLDIRMPRLSGIEIIQIAREKGFDGHFIILSGYSDFTYAQTAIRYGVDFYLTKPIDEDELISAVTSVRNSIEEERREKNDLNSYRENALDTILRNLLAGKTVDIPPSTQRDLHLSAEVYQVILYERYNQDSFQTYWNFAELLRVTNQDQNSFNHIIMDKREIFLLKGTFASERFDSLLHHYDVNPQKGSPLDSLFLTYGRRVYRLEDICLSYQDASRLLARRFFCEPNQHVLGYEELPSQDAVMLPPESWTQKSPEYSRLLTDYIQTQNRTRIAETLRTLEHELYQTSAEIPELKRYLIDIYLQIKQNLTHNYSNMEIAFSSNASIIDFIEKKYYLYEILQYFSEHFEMCMNAIGSPTSKTIIDDILYYINHNYRENLKLETIAPLFGYNSSYLGKIFTREVGETFNSYLDRIRIQRSKELLQDRSLKVYEIAEKVGYKNVDYFHKKFKKLVGESPAEYRKTL</sequence>
<dbReference type="PRINTS" id="PR00032">
    <property type="entry name" value="HTHARAC"/>
</dbReference>
<dbReference type="PANTHER" id="PTHR42713">
    <property type="entry name" value="HISTIDINE KINASE-RELATED"/>
    <property type="match status" value="1"/>
</dbReference>
<organism evidence="13 14">
    <name type="scientific">Candidatus Fusicatenibacter intestinigallinarum</name>
    <dbReference type="NCBI Taxonomy" id="2838598"/>
    <lineage>
        <taxon>Bacteria</taxon>
        <taxon>Bacillati</taxon>
        <taxon>Bacillota</taxon>
        <taxon>Clostridia</taxon>
        <taxon>Lachnospirales</taxon>
        <taxon>Lachnospiraceae</taxon>
        <taxon>Fusicatenibacter</taxon>
    </lineage>
</organism>
<dbReference type="SUPFAM" id="SSF52172">
    <property type="entry name" value="CheY-like"/>
    <property type="match status" value="1"/>
</dbReference>
<dbReference type="InterPro" id="IPR018062">
    <property type="entry name" value="HTH_AraC-typ_CS"/>
</dbReference>
<keyword evidence="6" id="KW-0805">Transcription regulation</keyword>
<reference evidence="13" key="1">
    <citation type="journal article" date="2021" name="PeerJ">
        <title>Extensive microbial diversity within the chicken gut microbiome revealed by metagenomics and culture.</title>
        <authorList>
            <person name="Gilroy R."/>
            <person name="Ravi A."/>
            <person name="Getino M."/>
            <person name="Pursley I."/>
            <person name="Horton D.L."/>
            <person name="Alikhan N.F."/>
            <person name="Baker D."/>
            <person name="Gharbi K."/>
            <person name="Hall N."/>
            <person name="Watson M."/>
            <person name="Adriaenssens E.M."/>
            <person name="Foster-Nyarko E."/>
            <person name="Jarju S."/>
            <person name="Secka A."/>
            <person name="Antonio M."/>
            <person name="Oren A."/>
            <person name="Chaudhuri R.R."/>
            <person name="La Ragione R."/>
            <person name="Hildebrand F."/>
            <person name="Pallen M.J."/>
        </authorList>
    </citation>
    <scope>NUCLEOTIDE SEQUENCE</scope>
    <source>
        <strain evidence="13">CHK185-5351</strain>
    </source>
</reference>
<evidence type="ECO:0000256" key="6">
    <source>
        <dbReference type="ARBA" id="ARBA00023015"/>
    </source>
</evidence>
<dbReference type="InterPro" id="IPR009057">
    <property type="entry name" value="Homeodomain-like_sf"/>
</dbReference>
<evidence type="ECO:0000313" key="14">
    <source>
        <dbReference type="Proteomes" id="UP000823849"/>
    </source>
</evidence>
<dbReference type="InterPro" id="IPR051552">
    <property type="entry name" value="HptR"/>
</dbReference>
<evidence type="ECO:0000256" key="5">
    <source>
        <dbReference type="ARBA" id="ARBA00023012"/>
    </source>
</evidence>
<keyword evidence="4 10" id="KW-0597">Phosphoprotein</keyword>
<evidence type="ECO:0000256" key="8">
    <source>
        <dbReference type="ARBA" id="ARBA00023163"/>
    </source>
</evidence>
<reference evidence="13" key="2">
    <citation type="submission" date="2021-04" db="EMBL/GenBank/DDBJ databases">
        <authorList>
            <person name="Gilroy R."/>
        </authorList>
    </citation>
    <scope>NUCLEOTIDE SEQUENCE</scope>
    <source>
        <strain evidence="13">CHK185-5351</strain>
    </source>
</reference>
<dbReference type="PROSITE" id="PS00041">
    <property type="entry name" value="HTH_ARAC_FAMILY_1"/>
    <property type="match status" value="1"/>
</dbReference>